<feature type="compositionally biased region" description="Basic residues" evidence="2">
    <location>
        <begin position="12"/>
        <end position="22"/>
    </location>
</feature>
<organism evidence="3 4">
    <name type="scientific">Lagenidium giganteum</name>
    <dbReference type="NCBI Taxonomy" id="4803"/>
    <lineage>
        <taxon>Eukaryota</taxon>
        <taxon>Sar</taxon>
        <taxon>Stramenopiles</taxon>
        <taxon>Oomycota</taxon>
        <taxon>Peronosporomycetes</taxon>
        <taxon>Pythiales</taxon>
        <taxon>Pythiaceae</taxon>
    </lineage>
</organism>
<feature type="compositionally biased region" description="Low complexity" evidence="2">
    <location>
        <begin position="705"/>
        <end position="718"/>
    </location>
</feature>
<feature type="compositionally biased region" description="Basic residues" evidence="2">
    <location>
        <begin position="45"/>
        <end position="55"/>
    </location>
</feature>
<accession>A0AAV2YJQ7</accession>
<feature type="compositionally biased region" description="Low complexity" evidence="2">
    <location>
        <begin position="382"/>
        <end position="392"/>
    </location>
</feature>
<feature type="compositionally biased region" description="Low complexity" evidence="2">
    <location>
        <begin position="682"/>
        <end position="693"/>
    </location>
</feature>
<feature type="region of interest" description="Disordered" evidence="2">
    <location>
        <begin position="598"/>
        <end position="718"/>
    </location>
</feature>
<dbReference type="EMBL" id="DAKRPA010000213">
    <property type="protein sequence ID" value="DAZ95227.1"/>
    <property type="molecule type" value="Genomic_DNA"/>
</dbReference>
<comment type="caution">
    <text evidence="3">The sequence shown here is derived from an EMBL/GenBank/DDBJ whole genome shotgun (WGS) entry which is preliminary data.</text>
</comment>
<gene>
    <name evidence="3" type="ORF">N0F65_003462</name>
</gene>
<sequence>MRAPQTPTMLKAKARPKPRKKSAKNEADASEPDNELSDAAGSVKQKAKRKRSATQKKKDVDGDDGEKETSKKRGSPQRKLLSQGMQLLQQAQIVDNRYERAPRLLPPITGVNSLSNTEVQHDLKQIQSALTAFEAKMALLMPQSTPGASSLSKDGMLDDAAYGAMSALMPKKRRTRPNGAITPEELVETLPTCRRAVRLTQRELQALKRERDDLERDFMRLRCKYIWQISEMRRLQKQQDRVLRVLGKDVAMKAKTLESSRRRTSALQDIMSELEARGSAIVRLTRENHQLRTLVAKHDLPPPEVDEIYIGDRVEGPFGVGVVEHMDDDTKILTLKMNIGGHAYVHEEDVEVLTPEISYLDAEKQLKQSLFDKIGALVEPNSTLGGMLSTSSSRRRTRGGDNELGTNDGDGEDDESEDNEHEDVDDGDDGEGDGADSEPRSKHVEATPAVQDVAPSGDTGARKKKRRKLMVPPATASSISAKKAKQTRLIDFTACKIPITPYDTGLLLSPLSDLPEKVSAVGPGALQWMASYLPEHMQEWEQERYDALQMKGEIERLRFRLQHAEAEKLDAQQHASDQLESINQLVAQLDKLRESTAEAENGCSNCSGGGKRNGGSRGSKAQSRSNGKQNKRARSESVDEEGSEKEQQQRNNDRNTQDQADEEEEDKETAAQPEDDDDAGESSDAASSTYSGSFTRSLRPRRKPTSGSTTATTTSPKK</sequence>
<dbReference type="PANTHER" id="PTHR35711:SF1">
    <property type="entry name" value="ECTODERMAL, ISOFORM F"/>
    <property type="match status" value="1"/>
</dbReference>
<dbReference type="Proteomes" id="UP001146120">
    <property type="component" value="Unassembled WGS sequence"/>
</dbReference>
<proteinExistence type="predicted"/>
<dbReference type="PANTHER" id="PTHR35711">
    <property type="entry name" value="EXPRESSED PROTEIN"/>
    <property type="match status" value="1"/>
</dbReference>
<reference evidence="3" key="1">
    <citation type="submission" date="2022-11" db="EMBL/GenBank/DDBJ databases">
        <authorList>
            <person name="Morgan W.R."/>
            <person name="Tartar A."/>
        </authorList>
    </citation>
    <scope>NUCLEOTIDE SEQUENCE</scope>
    <source>
        <strain evidence="3">ARSEF 373</strain>
    </source>
</reference>
<feature type="region of interest" description="Disordered" evidence="2">
    <location>
        <begin position="381"/>
        <end position="479"/>
    </location>
</feature>
<feature type="compositionally biased region" description="Acidic residues" evidence="2">
    <location>
        <begin position="409"/>
        <end position="436"/>
    </location>
</feature>
<feature type="compositionally biased region" description="Gly residues" evidence="2">
    <location>
        <begin position="607"/>
        <end position="617"/>
    </location>
</feature>
<evidence type="ECO:0000256" key="1">
    <source>
        <dbReference type="SAM" id="Coils"/>
    </source>
</evidence>
<feature type="region of interest" description="Disordered" evidence="2">
    <location>
        <begin position="1"/>
        <end position="81"/>
    </location>
</feature>
<protein>
    <submittedName>
        <fullName evidence="3">Uncharacterized protein</fullName>
    </submittedName>
</protein>
<keyword evidence="1" id="KW-0175">Coiled coil</keyword>
<name>A0AAV2YJQ7_9STRA</name>
<dbReference type="AlphaFoldDB" id="A0AAV2YJQ7"/>
<feature type="coiled-coil region" evidence="1">
    <location>
        <begin position="197"/>
        <end position="224"/>
    </location>
</feature>
<feature type="compositionally biased region" description="Basic and acidic residues" evidence="2">
    <location>
        <begin position="644"/>
        <end position="656"/>
    </location>
</feature>
<feature type="compositionally biased region" description="Acidic residues" evidence="2">
    <location>
        <begin position="659"/>
        <end position="681"/>
    </location>
</feature>
<evidence type="ECO:0000313" key="4">
    <source>
        <dbReference type="Proteomes" id="UP001146120"/>
    </source>
</evidence>
<evidence type="ECO:0000313" key="3">
    <source>
        <dbReference type="EMBL" id="DAZ95227.1"/>
    </source>
</evidence>
<evidence type="ECO:0000256" key="2">
    <source>
        <dbReference type="SAM" id="MobiDB-lite"/>
    </source>
</evidence>
<reference evidence="3" key="2">
    <citation type="journal article" date="2023" name="Microbiol Resour">
        <title>Decontamination and Annotation of the Draft Genome Sequence of the Oomycete Lagenidium giganteum ARSEF 373.</title>
        <authorList>
            <person name="Morgan W.R."/>
            <person name="Tartar A."/>
        </authorList>
    </citation>
    <scope>NUCLEOTIDE SEQUENCE</scope>
    <source>
        <strain evidence="3">ARSEF 373</strain>
    </source>
</reference>
<keyword evidence="4" id="KW-1185">Reference proteome</keyword>